<comment type="similarity">
    <text evidence="1">Belongs to the 'phage' integrase family.</text>
</comment>
<dbReference type="NCBIfam" id="TIGR02249">
    <property type="entry name" value="integrase_gron"/>
    <property type="match status" value="1"/>
</dbReference>
<dbReference type="Gene3D" id="1.10.443.10">
    <property type="entry name" value="Intergrase catalytic core"/>
    <property type="match status" value="1"/>
</dbReference>
<dbReference type="Pfam" id="PF13495">
    <property type="entry name" value="Phage_int_SAM_4"/>
    <property type="match status" value="1"/>
</dbReference>
<dbReference type="Pfam" id="PF00589">
    <property type="entry name" value="Phage_integrase"/>
    <property type="match status" value="1"/>
</dbReference>
<dbReference type="GO" id="GO:0006310">
    <property type="term" value="P:DNA recombination"/>
    <property type="evidence" value="ECO:0007669"/>
    <property type="project" value="UniProtKB-KW"/>
</dbReference>
<reference evidence="8" key="1">
    <citation type="submission" date="2021-03" db="EMBL/GenBank/DDBJ databases">
        <title>Description of Psychrosphaera ytuae sp. nov. isolated from deep sea sediment of South China Sea.</title>
        <authorList>
            <person name="Zhang J."/>
            <person name="Xu X.-D."/>
        </authorList>
    </citation>
    <scope>NUCLEOTIDE SEQUENCE</scope>
    <source>
        <strain evidence="8">MTZ26</strain>
    </source>
</reference>
<protein>
    <submittedName>
        <fullName evidence="8">Integron integrase</fullName>
    </submittedName>
</protein>
<evidence type="ECO:0000313" key="9">
    <source>
        <dbReference type="Proteomes" id="UP000682739"/>
    </source>
</evidence>
<evidence type="ECO:0000256" key="1">
    <source>
        <dbReference type="ARBA" id="ARBA00008857"/>
    </source>
</evidence>
<dbReference type="RefSeq" id="WP_208829978.1">
    <property type="nucleotide sequence ID" value="NZ_CP072110.1"/>
</dbReference>
<keyword evidence="4" id="KW-0233">DNA recombination</keyword>
<keyword evidence="2" id="KW-0229">DNA integration</keyword>
<name>A0A975HH02_9GAMM</name>
<sequence length="323" mass="37127">MGHSPFMENVRQILRTKHYSIQTEKAYLTWIKRFILFHKKRHPGEMGEQEVSAFLTHLAVERQVTASTQNLALCAIVFMYKHVFKKELTLLDNTIRAKAPKRLPTVLSNQEAMLIINQMKEPYHLMFSMLYGCGLRKAELLALRVKDIDFELGSVFVFRGKGSKDRTTMLPVSLVERLRRQVERVEQIHQKDIVEGEGRTSLPPSLIRKYPSAITQIKWQYLFPSRNRCIHPYDGYVCRHHIHWSALAKALRKAVLSSGIKKHVTAHTFRHSFATQLLLSGADIRTVQELLGHSDLRTTQIYTHVIGQHSSGARSPVDQVLGI</sequence>
<organism evidence="8 9">
    <name type="scientific">Psychrosphaera ytuae</name>
    <dbReference type="NCBI Taxonomy" id="2820710"/>
    <lineage>
        <taxon>Bacteria</taxon>
        <taxon>Pseudomonadati</taxon>
        <taxon>Pseudomonadota</taxon>
        <taxon>Gammaproteobacteria</taxon>
        <taxon>Alteromonadales</taxon>
        <taxon>Pseudoalteromonadaceae</taxon>
        <taxon>Psychrosphaera</taxon>
    </lineage>
</organism>
<dbReference type="InterPro" id="IPR044068">
    <property type="entry name" value="CB"/>
</dbReference>
<dbReference type="Proteomes" id="UP000682739">
    <property type="component" value="Chromosome"/>
</dbReference>
<dbReference type="InterPro" id="IPR002104">
    <property type="entry name" value="Integrase_catalytic"/>
</dbReference>
<evidence type="ECO:0000256" key="4">
    <source>
        <dbReference type="ARBA" id="ARBA00023172"/>
    </source>
</evidence>
<dbReference type="InterPro" id="IPR010998">
    <property type="entry name" value="Integrase_recombinase_N"/>
</dbReference>
<evidence type="ECO:0000259" key="7">
    <source>
        <dbReference type="PROSITE" id="PS51900"/>
    </source>
</evidence>
<dbReference type="GO" id="GO:0003677">
    <property type="term" value="F:DNA binding"/>
    <property type="evidence" value="ECO:0007669"/>
    <property type="project" value="UniProtKB-UniRule"/>
</dbReference>
<evidence type="ECO:0000256" key="2">
    <source>
        <dbReference type="ARBA" id="ARBA00022908"/>
    </source>
</evidence>
<gene>
    <name evidence="8" type="ORF">J1N51_07570</name>
</gene>
<keyword evidence="3 5" id="KW-0238">DNA-binding</keyword>
<dbReference type="PANTHER" id="PTHR30349:SF64">
    <property type="entry name" value="PROPHAGE INTEGRASE INTD-RELATED"/>
    <property type="match status" value="1"/>
</dbReference>
<dbReference type="InterPro" id="IPR004107">
    <property type="entry name" value="Integrase_SAM-like_N"/>
</dbReference>
<evidence type="ECO:0000256" key="5">
    <source>
        <dbReference type="PROSITE-ProRule" id="PRU01248"/>
    </source>
</evidence>
<feature type="domain" description="Tyr recombinase" evidence="6">
    <location>
        <begin position="102"/>
        <end position="315"/>
    </location>
</feature>
<dbReference type="AlphaFoldDB" id="A0A975HH02"/>
<evidence type="ECO:0000259" key="6">
    <source>
        <dbReference type="PROSITE" id="PS51898"/>
    </source>
</evidence>
<dbReference type="SUPFAM" id="SSF56349">
    <property type="entry name" value="DNA breaking-rejoining enzymes"/>
    <property type="match status" value="1"/>
</dbReference>
<dbReference type="InterPro" id="IPR011946">
    <property type="entry name" value="Integrase_integron-type"/>
</dbReference>
<dbReference type="EMBL" id="CP072110">
    <property type="protein sequence ID" value="QTH62641.1"/>
    <property type="molecule type" value="Genomic_DNA"/>
</dbReference>
<dbReference type="Gene3D" id="1.10.150.130">
    <property type="match status" value="1"/>
</dbReference>
<dbReference type="InterPro" id="IPR050090">
    <property type="entry name" value="Tyrosine_recombinase_XerCD"/>
</dbReference>
<keyword evidence="9" id="KW-1185">Reference proteome</keyword>
<dbReference type="PROSITE" id="PS51898">
    <property type="entry name" value="TYR_RECOMBINASE"/>
    <property type="match status" value="1"/>
</dbReference>
<evidence type="ECO:0000256" key="3">
    <source>
        <dbReference type="ARBA" id="ARBA00023125"/>
    </source>
</evidence>
<feature type="domain" description="Core-binding (CB)" evidence="7">
    <location>
        <begin position="4"/>
        <end position="84"/>
    </location>
</feature>
<accession>A0A975HH02</accession>
<proteinExistence type="inferred from homology"/>
<dbReference type="GO" id="GO:0015074">
    <property type="term" value="P:DNA integration"/>
    <property type="evidence" value="ECO:0007669"/>
    <property type="project" value="UniProtKB-KW"/>
</dbReference>
<dbReference type="InterPro" id="IPR013762">
    <property type="entry name" value="Integrase-like_cat_sf"/>
</dbReference>
<dbReference type="KEGG" id="psym:J1N51_07570"/>
<dbReference type="PROSITE" id="PS51900">
    <property type="entry name" value="CB"/>
    <property type="match status" value="1"/>
</dbReference>
<dbReference type="PANTHER" id="PTHR30349">
    <property type="entry name" value="PHAGE INTEGRASE-RELATED"/>
    <property type="match status" value="1"/>
</dbReference>
<dbReference type="InterPro" id="IPR011010">
    <property type="entry name" value="DNA_brk_join_enz"/>
</dbReference>
<evidence type="ECO:0000313" key="8">
    <source>
        <dbReference type="EMBL" id="QTH62641.1"/>
    </source>
</evidence>